<dbReference type="Gene3D" id="3.40.430.10">
    <property type="entry name" value="Dihydrofolate Reductase, subunit A"/>
    <property type="match status" value="1"/>
</dbReference>
<evidence type="ECO:0000256" key="5">
    <source>
        <dbReference type="ARBA" id="ARBA00022857"/>
    </source>
</evidence>
<dbReference type="InterPro" id="IPR024072">
    <property type="entry name" value="DHFR-like_dom_sf"/>
</dbReference>
<evidence type="ECO:0000313" key="10">
    <source>
        <dbReference type="EMBL" id="TFC07628.1"/>
    </source>
</evidence>
<name>A0A4R8WDZ2_9MICO</name>
<dbReference type="GO" id="GO:0046654">
    <property type="term" value="P:tetrahydrofolate biosynthetic process"/>
    <property type="evidence" value="ECO:0007669"/>
    <property type="project" value="UniProtKB-UniPathway"/>
</dbReference>
<evidence type="ECO:0000256" key="2">
    <source>
        <dbReference type="ARBA" id="ARBA00009539"/>
    </source>
</evidence>
<evidence type="ECO:0000256" key="4">
    <source>
        <dbReference type="ARBA" id="ARBA00022563"/>
    </source>
</evidence>
<dbReference type="GO" id="GO:0050661">
    <property type="term" value="F:NADP binding"/>
    <property type="evidence" value="ECO:0007669"/>
    <property type="project" value="InterPro"/>
</dbReference>
<comment type="pathway">
    <text evidence="1 7">Cofactor biosynthesis; tetrahydrofolate biosynthesis; 5,6,7,8-tetrahydrofolate from 7,8-dihydrofolate: step 1/1.</text>
</comment>
<evidence type="ECO:0000256" key="7">
    <source>
        <dbReference type="PIRNR" id="PIRNR000194"/>
    </source>
</evidence>
<keyword evidence="4 7" id="KW-0554">One-carbon metabolism</keyword>
<dbReference type="InterPro" id="IPR017925">
    <property type="entry name" value="DHFR_CS"/>
</dbReference>
<dbReference type="AlphaFoldDB" id="A0A4R8WDZ2"/>
<dbReference type="UniPathway" id="UPA00077">
    <property type="reaction ID" value="UER00158"/>
</dbReference>
<evidence type="ECO:0000256" key="6">
    <source>
        <dbReference type="ARBA" id="ARBA00023002"/>
    </source>
</evidence>
<comment type="similarity">
    <text evidence="2 7 8">Belongs to the dihydrofolate reductase family.</text>
</comment>
<dbReference type="RefSeq" id="WP_134506279.1">
    <property type="nucleotide sequence ID" value="NZ_SOFM01000006.1"/>
</dbReference>
<keyword evidence="6 7" id="KW-0560">Oxidoreductase</keyword>
<dbReference type="PRINTS" id="PR00070">
    <property type="entry name" value="DHFR"/>
</dbReference>
<comment type="function">
    <text evidence="7">Key enzyme in folate metabolism. Catalyzes an essential reaction for de novo glycine and purine synthesis, and for DNA precursor synthesis.</text>
</comment>
<dbReference type="GO" id="GO:0004146">
    <property type="term" value="F:dihydrofolate reductase activity"/>
    <property type="evidence" value="ECO:0007669"/>
    <property type="project" value="UniProtKB-EC"/>
</dbReference>
<keyword evidence="5 7" id="KW-0521">NADP</keyword>
<dbReference type="Proteomes" id="UP000297643">
    <property type="component" value="Unassembled WGS sequence"/>
</dbReference>
<dbReference type="InterPro" id="IPR012259">
    <property type="entry name" value="DHFR"/>
</dbReference>
<feature type="domain" description="DHFR" evidence="9">
    <location>
        <begin position="2"/>
        <end position="163"/>
    </location>
</feature>
<comment type="catalytic activity">
    <reaction evidence="7">
        <text>(6S)-5,6,7,8-tetrahydrofolate + NADP(+) = 7,8-dihydrofolate + NADPH + H(+)</text>
        <dbReference type="Rhea" id="RHEA:15009"/>
        <dbReference type="ChEBI" id="CHEBI:15378"/>
        <dbReference type="ChEBI" id="CHEBI:57451"/>
        <dbReference type="ChEBI" id="CHEBI:57453"/>
        <dbReference type="ChEBI" id="CHEBI:57783"/>
        <dbReference type="ChEBI" id="CHEBI:58349"/>
        <dbReference type="EC" id="1.5.1.3"/>
    </reaction>
</comment>
<evidence type="ECO:0000256" key="3">
    <source>
        <dbReference type="ARBA" id="ARBA00012856"/>
    </source>
</evidence>
<dbReference type="PANTHER" id="PTHR48069:SF3">
    <property type="entry name" value="DIHYDROFOLATE REDUCTASE"/>
    <property type="match status" value="1"/>
</dbReference>
<evidence type="ECO:0000256" key="8">
    <source>
        <dbReference type="RuleBase" id="RU004474"/>
    </source>
</evidence>
<dbReference type="GO" id="GO:0006730">
    <property type="term" value="P:one-carbon metabolic process"/>
    <property type="evidence" value="ECO:0007669"/>
    <property type="project" value="UniProtKB-KW"/>
</dbReference>
<proteinExistence type="inferred from homology"/>
<evidence type="ECO:0000256" key="1">
    <source>
        <dbReference type="ARBA" id="ARBA00004903"/>
    </source>
</evidence>
<accession>A0A4R8WDZ2</accession>
<dbReference type="PANTHER" id="PTHR48069">
    <property type="entry name" value="DIHYDROFOLATE REDUCTASE"/>
    <property type="match status" value="1"/>
</dbReference>
<dbReference type="CDD" id="cd00209">
    <property type="entry name" value="DHFR"/>
    <property type="match status" value="1"/>
</dbReference>
<comment type="caution">
    <text evidence="10">The sequence shown here is derived from an EMBL/GenBank/DDBJ whole genome shotgun (WGS) entry which is preliminary data.</text>
</comment>
<gene>
    <name evidence="10" type="ORF">E3O32_01430</name>
</gene>
<organism evidence="10 11">
    <name type="scientific">Cryobacterium mannosilyticum</name>
    <dbReference type="NCBI Taxonomy" id="1259190"/>
    <lineage>
        <taxon>Bacteria</taxon>
        <taxon>Bacillati</taxon>
        <taxon>Actinomycetota</taxon>
        <taxon>Actinomycetes</taxon>
        <taxon>Micrococcales</taxon>
        <taxon>Microbacteriaceae</taxon>
        <taxon>Cryobacterium</taxon>
    </lineage>
</organism>
<sequence>MTLGLIWAESSNGVIGFDGAMPWHLPEDLAHFKALTNGGAVLMGRRTWDSLPPRFRPLPGRANIVITRQPGWAAEGALVAHSVDDALALVTGADAWVIGGREIFALTIGAADVLEVTEINADYTGDTDAPALPAGWRRAAVDPGQGWHTSRTGIEYRFVRYLAE</sequence>
<evidence type="ECO:0000313" key="11">
    <source>
        <dbReference type="Proteomes" id="UP000297643"/>
    </source>
</evidence>
<dbReference type="PROSITE" id="PS00075">
    <property type="entry name" value="DHFR_1"/>
    <property type="match status" value="1"/>
</dbReference>
<dbReference type="PROSITE" id="PS51330">
    <property type="entry name" value="DHFR_2"/>
    <property type="match status" value="1"/>
</dbReference>
<dbReference type="GO" id="GO:0046452">
    <property type="term" value="P:dihydrofolate metabolic process"/>
    <property type="evidence" value="ECO:0007669"/>
    <property type="project" value="TreeGrafter"/>
</dbReference>
<dbReference type="InterPro" id="IPR001796">
    <property type="entry name" value="DHFR_dom"/>
</dbReference>
<evidence type="ECO:0000259" key="9">
    <source>
        <dbReference type="PROSITE" id="PS51330"/>
    </source>
</evidence>
<dbReference type="SUPFAM" id="SSF53597">
    <property type="entry name" value="Dihydrofolate reductase-like"/>
    <property type="match status" value="1"/>
</dbReference>
<dbReference type="PIRSF" id="PIRSF000194">
    <property type="entry name" value="DHFR"/>
    <property type="match status" value="1"/>
</dbReference>
<dbReference type="GO" id="GO:0046655">
    <property type="term" value="P:folic acid metabolic process"/>
    <property type="evidence" value="ECO:0007669"/>
    <property type="project" value="TreeGrafter"/>
</dbReference>
<keyword evidence="11" id="KW-1185">Reference proteome</keyword>
<dbReference type="Pfam" id="PF00186">
    <property type="entry name" value="DHFR_1"/>
    <property type="match status" value="1"/>
</dbReference>
<dbReference type="EMBL" id="SOFM01000006">
    <property type="protein sequence ID" value="TFC07628.1"/>
    <property type="molecule type" value="Genomic_DNA"/>
</dbReference>
<dbReference type="GO" id="GO:0005829">
    <property type="term" value="C:cytosol"/>
    <property type="evidence" value="ECO:0007669"/>
    <property type="project" value="TreeGrafter"/>
</dbReference>
<dbReference type="EC" id="1.5.1.3" evidence="3 7"/>
<protein>
    <recommendedName>
        <fullName evidence="3 7">Dihydrofolate reductase</fullName>
        <ecNumber evidence="3 7">1.5.1.3</ecNumber>
    </recommendedName>
</protein>
<reference evidence="10 11" key="1">
    <citation type="submission" date="2019-03" db="EMBL/GenBank/DDBJ databases">
        <title>Genomics of glacier-inhabiting Cryobacterium strains.</title>
        <authorList>
            <person name="Liu Q."/>
            <person name="Xin Y.-H."/>
        </authorList>
    </citation>
    <scope>NUCLEOTIDE SEQUENCE [LARGE SCALE GENOMIC DNA]</scope>
    <source>
        <strain evidence="10 11">RHLT2-21</strain>
    </source>
</reference>